<reference evidence="2 3" key="1">
    <citation type="journal article" date="2014" name="Arch. Microbiol.">
        <title>Bacillus mesophilum sp. nov., strain IITR-54T, a novel 4-chlorobiphenyl dechlorinating bacterium.</title>
        <authorList>
            <person name="Manickam N."/>
            <person name="Singh N.K."/>
            <person name="Bajaj A."/>
            <person name="Kumar R.M."/>
            <person name="Kaur G."/>
            <person name="Kaur N."/>
            <person name="Bala M."/>
            <person name="Kumar A."/>
            <person name="Mayilraj S."/>
        </authorList>
    </citation>
    <scope>NUCLEOTIDE SEQUENCE [LARGE SCALE GENOMIC DNA]</scope>
    <source>
        <strain evidence="2 3">IITR-54</strain>
    </source>
</reference>
<dbReference type="OrthoDB" id="9996909at2"/>
<evidence type="ECO:0000313" key="2">
    <source>
        <dbReference type="EMBL" id="KAB2329427.1"/>
    </source>
</evidence>
<protein>
    <submittedName>
        <fullName evidence="2">Uncharacterized protein</fullName>
    </submittedName>
</protein>
<dbReference type="RefSeq" id="WP_151576000.1">
    <property type="nucleotide sequence ID" value="NZ_WBOT01000012.1"/>
</dbReference>
<dbReference type="EMBL" id="WBOT01000012">
    <property type="protein sequence ID" value="KAB2329427.1"/>
    <property type="molecule type" value="Genomic_DNA"/>
</dbReference>
<sequence length="66" mass="7075">MRKKSMSEKEANAYKVQAEGKAALVAAWVPFLTRLVTVAGLVVLALLGMDAGPLKPVLDLVTSFMQ</sequence>
<evidence type="ECO:0000313" key="3">
    <source>
        <dbReference type="Proteomes" id="UP000441354"/>
    </source>
</evidence>
<keyword evidence="1" id="KW-0812">Transmembrane</keyword>
<evidence type="ECO:0000256" key="1">
    <source>
        <dbReference type="SAM" id="Phobius"/>
    </source>
</evidence>
<feature type="transmembrane region" description="Helical" evidence="1">
    <location>
        <begin position="21"/>
        <end position="47"/>
    </location>
</feature>
<keyword evidence="3" id="KW-1185">Reference proteome</keyword>
<organism evidence="2 3">
    <name type="scientific">Bacillus mesophilum</name>
    <dbReference type="NCBI Taxonomy" id="1071718"/>
    <lineage>
        <taxon>Bacteria</taxon>
        <taxon>Bacillati</taxon>
        <taxon>Bacillota</taxon>
        <taxon>Bacilli</taxon>
        <taxon>Bacillales</taxon>
        <taxon>Bacillaceae</taxon>
        <taxon>Bacillus</taxon>
    </lineage>
</organism>
<accession>A0A7V7UT25</accession>
<dbReference type="Proteomes" id="UP000441354">
    <property type="component" value="Unassembled WGS sequence"/>
</dbReference>
<comment type="caution">
    <text evidence="2">The sequence shown here is derived from an EMBL/GenBank/DDBJ whole genome shotgun (WGS) entry which is preliminary data.</text>
</comment>
<proteinExistence type="predicted"/>
<keyword evidence="1" id="KW-0472">Membrane</keyword>
<dbReference type="AlphaFoldDB" id="A0A7V7UT25"/>
<gene>
    <name evidence="2" type="ORF">F7732_21110</name>
</gene>
<keyword evidence="1" id="KW-1133">Transmembrane helix</keyword>
<name>A0A7V7UT25_9BACI</name>